<dbReference type="AlphaFoldDB" id="A0A8T0K2Q2"/>
<sequence>MDFKRHQQRATNGDAYDNGDGIDDVEGTVGDEKGVDATNGYGEDAVIAIHLLIAKCSMCASPIPPFLPPVSSVSPSPLSSSLLVLNNGEKLNAWVDYEGGPKQARKDVLISFTLAVKKMVRYLDFSIKVIGAEITRDSDGLAMSSPKSETEDGEVRCEKLSNLVIQCIGEASGRIDYVEGVMEMNENEPGSRLRFHGGLVAVVDAHTIVATWTRIGFRVVDEDGEEAIVQWR</sequence>
<feature type="region of interest" description="Disordered" evidence="1">
    <location>
        <begin position="1"/>
        <end position="30"/>
    </location>
</feature>
<dbReference type="Proteomes" id="UP000743370">
    <property type="component" value="Unassembled WGS sequence"/>
</dbReference>
<evidence type="ECO:0000313" key="2">
    <source>
        <dbReference type="EMBL" id="KAG2391390.1"/>
    </source>
</evidence>
<evidence type="ECO:0000313" key="3">
    <source>
        <dbReference type="Proteomes" id="UP000743370"/>
    </source>
</evidence>
<dbReference type="InterPro" id="IPR003721">
    <property type="entry name" value="Pantoate_ligase"/>
</dbReference>
<accession>A0A8T0K2Q2</accession>
<reference evidence="2 3" key="1">
    <citation type="submission" date="2020-05" db="EMBL/GenBank/DDBJ databases">
        <title>Vigna angularis (adzuki bean) Var. LongXiaoDou No. 4 denovo assembly.</title>
        <authorList>
            <person name="Xiang H."/>
        </authorList>
    </citation>
    <scope>NUCLEOTIDE SEQUENCE [LARGE SCALE GENOMIC DNA]</scope>
    <source>
        <tissue evidence="2">Leaf</tissue>
    </source>
</reference>
<dbReference type="GO" id="GO:0015940">
    <property type="term" value="P:pantothenate biosynthetic process"/>
    <property type="evidence" value="ECO:0007669"/>
    <property type="project" value="InterPro"/>
</dbReference>
<organism evidence="2 3">
    <name type="scientific">Phaseolus angularis</name>
    <name type="common">Azuki bean</name>
    <name type="synonym">Vigna angularis</name>
    <dbReference type="NCBI Taxonomy" id="3914"/>
    <lineage>
        <taxon>Eukaryota</taxon>
        <taxon>Viridiplantae</taxon>
        <taxon>Streptophyta</taxon>
        <taxon>Embryophyta</taxon>
        <taxon>Tracheophyta</taxon>
        <taxon>Spermatophyta</taxon>
        <taxon>Magnoliopsida</taxon>
        <taxon>eudicotyledons</taxon>
        <taxon>Gunneridae</taxon>
        <taxon>Pentapetalae</taxon>
        <taxon>rosids</taxon>
        <taxon>fabids</taxon>
        <taxon>Fabales</taxon>
        <taxon>Fabaceae</taxon>
        <taxon>Papilionoideae</taxon>
        <taxon>50 kb inversion clade</taxon>
        <taxon>NPAAA clade</taxon>
        <taxon>indigoferoid/millettioid clade</taxon>
        <taxon>Phaseoleae</taxon>
        <taxon>Vigna</taxon>
    </lineage>
</organism>
<proteinExistence type="predicted"/>
<gene>
    <name evidence="2" type="ORF">HKW66_Vig0128490</name>
</gene>
<evidence type="ECO:0000256" key="1">
    <source>
        <dbReference type="SAM" id="MobiDB-lite"/>
    </source>
</evidence>
<name>A0A8T0K2Q2_PHAAN</name>
<comment type="caution">
    <text evidence="2">The sequence shown here is derived from an EMBL/GenBank/DDBJ whole genome shotgun (WGS) entry which is preliminary data.</text>
</comment>
<dbReference type="Pfam" id="PF02569">
    <property type="entry name" value="Pantoate_ligase"/>
    <property type="match status" value="1"/>
</dbReference>
<protein>
    <submittedName>
        <fullName evidence="2">Pantoate--beta-alanine ligase</fullName>
    </submittedName>
</protein>
<dbReference type="GO" id="GO:0004592">
    <property type="term" value="F:pantoate-beta-alanine ligase activity"/>
    <property type="evidence" value="ECO:0007669"/>
    <property type="project" value="InterPro"/>
</dbReference>
<keyword evidence="2" id="KW-0436">Ligase</keyword>
<dbReference type="SUPFAM" id="SSF52374">
    <property type="entry name" value="Nucleotidylyl transferase"/>
    <property type="match status" value="1"/>
</dbReference>
<dbReference type="EMBL" id="JABFOF010000007">
    <property type="protein sequence ID" value="KAG2391390.1"/>
    <property type="molecule type" value="Genomic_DNA"/>
</dbReference>